<accession>A0A8H6J6W4</accession>
<dbReference type="EMBL" id="WIGN01000133">
    <property type="protein sequence ID" value="KAF6807612.1"/>
    <property type="molecule type" value="Genomic_DNA"/>
</dbReference>
<evidence type="ECO:0000313" key="3">
    <source>
        <dbReference type="Proteomes" id="UP000652219"/>
    </source>
</evidence>
<feature type="region of interest" description="Disordered" evidence="1">
    <location>
        <begin position="101"/>
        <end position="128"/>
    </location>
</feature>
<evidence type="ECO:0000256" key="1">
    <source>
        <dbReference type="SAM" id="MobiDB-lite"/>
    </source>
</evidence>
<keyword evidence="3" id="KW-1185">Reference proteome</keyword>
<dbReference type="Proteomes" id="UP000652219">
    <property type="component" value="Unassembled WGS sequence"/>
</dbReference>
<gene>
    <name evidence="2" type="ORF">CSOJ01_08053</name>
</gene>
<proteinExistence type="predicted"/>
<dbReference type="AlphaFoldDB" id="A0A8H6J6W4"/>
<sequence length="128" mass="13463">MGEGGAMPMRTRTCIANLVVSPAARPAKIMSPCTIASPTRAIVASPVTPASRHPPLIRCWDAAGERQTPDRPAGGCTAGFQRAIPKTVLITREYEQQACRRHVDGRSTSPSQIPISPGSACGGHFDDG</sequence>
<evidence type="ECO:0000313" key="2">
    <source>
        <dbReference type="EMBL" id="KAF6807612.1"/>
    </source>
</evidence>
<protein>
    <submittedName>
        <fullName evidence="2">Uncharacterized protein</fullName>
    </submittedName>
</protein>
<comment type="caution">
    <text evidence="2">The sequence shown here is derived from an EMBL/GenBank/DDBJ whole genome shotgun (WGS) entry which is preliminary data.</text>
</comment>
<organism evidence="2 3">
    <name type="scientific">Colletotrichum sojae</name>
    <dbReference type="NCBI Taxonomy" id="2175907"/>
    <lineage>
        <taxon>Eukaryota</taxon>
        <taxon>Fungi</taxon>
        <taxon>Dikarya</taxon>
        <taxon>Ascomycota</taxon>
        <taxon>Pezizomycotina</taxon>
        <taxon>Sordariomycetes</taxon>
        <taxon>Hypocreomycetidae</taxon>
        <taxon>Glomerellales</taxon>
        <taxon>Glomerellaceae</taxon>
        <taxon>Colletotrichum</taxon>
        <taxon>Colletotrichum orchidearum species complex</taxon>
    </lineage>
</organism>
<name>A0A8H6J6W4_9PEZI</name>
<reference evidence="2 3" key="1">
    <citation type="journal article" date="2020" name="Phytopathology">
        <title>Genome Sequence Resources of Colletotrichum truncatum, C. plurivorum, C. musicola, and C. sojae: Four Species Pathogenic to Soybean (Glycine max).</title>
        <authorList>
            <person name="Rogerio F."/>
            <person name="Boufleur T.R."/>
            <person name="Ciampi-Guillardi M."/>
            <person name="Sukno S.A."/>
            <person name="Thon M.R."/>
            <person name="Massola Junior N.S."/>
            <person name="Baroncelli R."/>
        </authorList>
    </citation>
    <scope>NUCLEOTIDE SEQUENCE [LARGE SCALE GENOMIC DNA]</scope>
    <source>
        <strain evidence="2 3">LFN0009</strain>
    </source>
</reference>